<dbReference type="PROSITE" id="PS50995">
    <property type="entry name" value="HTH_MARR_2"/>
    <property type="match status" value="1"/>
</dbReference>
<dbReference type="InterPro" id="IPR000835">
    <property type="entry name" value="HTH_MarR-typ"/>
</dbReference>
<comment type="caution">
    <text evidence="5">The sequence shown here is derived from an EMBL/GenBank/DDBJ whole genome shotgun (WGS) entry which is preliminary data.</text>
</comment>
<dbReference type="RefSeq" id="WP_138127724.1">
    <property type="nucleotide sequence ID" value="NZ_SWLG01000011.1"/>
</dbReference>
<dbReference type="Gene3D" id="1.10.10.10">
    <property type="entry name" value="Winged helix-like DNA-binding domain superfamily/Winged helix DNA-binding domain"/>
    <property type="match status" value="1"/>
</dbReference>
<dbReference type="PANTHER" id="PTHR42756:SF1">
    <property type="entry name" value="TRANSCRIPTIONAL REPRESSOR OF EMRAB OPERON"/>
    <property type="match status" value="1"/>
</dbReference>
<evidence type="ECO:0000313" key="6">
    <source>
        <dbReference type="Proteomes" id="UP000308230"/>
    </source>
</evidence>
<keyword evidence="6" id="KW-1185">Reference proteome</keyword>
<protein>
    <submittedName>
        <fullName evidence="5">MarR family transcriptional regulator</fullName>
    </submittedName>
</protein>
<accession>A0A5R9F9M0</accession>
<gene>
    <name evidence="5" type="ORF">FCL54_15880</name>
</gene>
<keyword evidence="1" id="KW-0805">Transcription regulation</keyword>
<evidence type="ECO:0000259" key="4">
    <source>
        <dbReference type="PROSITE" id="PS50995"/>
    </source>
</evidence>
<sequence>MGYSKEHIYMNYIRGAYKVLESDWQKHAREIGLTQAEQHVLWIASIEKEATITRISEVGLWDVSTVMQVLKRLKDKGLIEMHKKESDRRISYVTLTDQGWEKKEASKAFSYKIFDYIHDFVNESEENEQLFQCVVKFTRELNRHFYGNDFTHWVEKDSKVTK</sequence>
<dbReference type="InterPro" id="IPR036388">
    <property type="entry name" value="WH-like_DNA-bd_sf"/>
</dbReference>
<dbReference type="SMART" id="SM00347">
    <property type="entry name" value="HTH_MARR"/>
    <property type="match status" value="1"/>
</dbReference>
<keyword evidence="2" id="KW-0238">DNA-binding</keyword>
<reference evidence="5 6" key="1">
    <citation type="submission" date="2019-04" db="EMBL/GenBank/DDBJ databases">
        <title>Bacillus caeni sp. nov., a bacterium isolated from mangrove sediment.</title>
        <authorList>
            <person name="Huang H."/>
            <person name="Mo K."/>
            <person name="Hu Y."/>
        </authorList>
    </citation>
    <scope>NUCLEOTIDE SEQUENCE [LARGE SCALE GENOMIC DNA]</scope>
    <source>
        <strain evidence="5 6">HB172195</strain>
    </source>
</reference>
<keyword evidence="3" id="KW-0804">Transcription</keyword>
<name>A0A5R9F9M0_9BACL</name>
<dbReference type="EMBL" id="SWLG01000011">
    <property type="protein sequence ID" value="TLS36405.1"/>
    <property type="molecule type" value="Genomic_DNA"/>
</dbReference>
<dbReference type="GO" id="GO:0003700">
    <property type="term" value="F:DNA-binding transcription factor activity"/>
    <property type="evidence" value="ECO:0007669"/>
    <property type="project" value="InterPro"/>
</dbReference>
<dbReference type="Pfam" id="PF01047">
    <property type="entry name" value="MarR"/>
    <property type="match status" value="1"/>
</dbReference>
<dbReference type="InterPro" id="IPR036390">
    <property type="entry name" value="WH_DNA-bd_sf"/>
</dbReference>
<dbReference type="SUPFAM" id="SSF46785">
    <property type="entry name" value="Winged helix' DNA-binding domain"/>
    <property type="match status" value="1"/>
</dbReference>
<feature type="domain" description="HTH marR-type" evidence="4">
    <location>
        <begin position="6"/>
        <end position="139"/>
    </location>
</feature>
<evidence type="ECO:0000256" key="1">
    <source>
        <dbReference type="ARBA" id="ARBA00023015"/>
    </source>
</evidence>
<evidence type="ECO:0000313" key="5">
    <source>
        <dbReference type="EMBL" id="TLS36405.1"/>
    </source>
</evidence>
<dbReference type="GO" id="GO:0003677">
    <property type="term" value="F:DNA binding"/>
    <property type="evidence" value="ECO:0007669"/>
    <property type="project" value="UniProtKB-KW"/>
</dbReference>
<dbReference type="PANTHER" id="PTHR42756">
    <property type="entry name" value="TRANSCRIPTIONAL REGULATOR, MARR"/>
    <property type="match status" value="1"/>
</dbReference>
<dbReference type="Proteomes" id="UP000308230">
    <property type="component" value="Unassembled WGS sequence"/>
</dbReference>
<proteinExistence type="predicted"/>
<evidence type="ECO:0000256" key="3">
    <source>
        <dbReference type="ARBA" id="ARBA00023163"/>
    </source>
</evidence>
<evidence type="ECO:0000256" key="2">
    <source>
        <dbReference type="ARBA" id="ARBA00023125"/>
    </source>
</evidence>
<dbReference type="AlphaFoldDB" id="A0A5R9F9M0"/>
<dbReference type="OrthoDB" id="9799747at2"/>
<organism evidence="5 6">
    <name type="scientific">Exobacillus caeni</name>
    <dbReference type="NCBI Taxonomy" id="2574798"/>
    <lineage>
        <taxon>Bacteria</taxon>
        <taxon>Bacillati</taxon>
        <taxon>Bacillota</taxon>
        <taxon>Bacilli</taxon>
        <taxon>Bacillales</taxon>
        <taxon>Guptibacillaceae</taxon>
        <taxon>Exobacillus</taxon>
    </lineage>
</organism>